<reference evidence="1" key="1">
    <citation type="submission" date="2019-10" db="EMBL/GenBank/DDBJ databases">
        <title>Evaluation of single-gene subtyping targets for Pseudomonas.</title>
        <authorList>
            <person name="Reichler S.J."/>
            <person name="Orsi R.H."/>
            <person name="Wiedmann M."/>
            <person name="Martin N.H."/>
            <person name="Murphy S.I."/>
        </authorList>
    </citation>
    <scope>NUCLEOTIDE SEQUENCE</scope>
    <source>
        <strain evidence="1">FSL R10-2339</strain>
    </source>
</reference>
<dbReference type="RefSeq" id="WP_153386777.1">
    <property type="nucleotide sequence ID" value="NZ_WIWC01000022.1"/>
</dbReference>
<protein>
    <recommendedName>
        <fullName evidence="2">DUF4351 domain-containing protein</fullName>
    </recommendedName>
</protein>
<accession>A0A6A7Z076</accession>
<comment type="caution">
    <text evidence="1">The sequence shown here is derived from an EMBL/GenBank/DDBJ whole genome shotgun (WGS) entry which is preliminary data.</text>
</comment>
<proteinExistence type="predicted"/>
<dbReference type="EMBL" id="WIWC01000022">
    <property type="protein sequence ID" value="MQT81177.1"/>
    <property type="molecule type" value="Genomic_DNA"/>
</dbReference>
<evidence type="ECO:0000313" key="1">
    <source>
        <dbReference type="EMBL" id="MQT81177.1"/>
    </source>
</evidence>
<sequence>MTLSFRNNVEASAVSPHTVTATMLLNKAAQVVQHVFDLRGIAQHAREQTLQSLYERMDSFEIRPLENNQVDPIIRQSKVAIEEKLTEHTDASLQQAVHVRFVYDKHLLLLNTPRAEASYEQYLQDMVASLMLANRHMAMLEALENIKNKIYIVRASAGGNSKKKAPSTKITSQLLEAMIKGMIYNNAKLVKRDKTHVADEIATRIFKVNREFEMLDIANLDDLKHKVRNILFEISRTCKQGDQRKADRLQLGYSLRHSFPNRNTEEERQMDVEAARTFGRIEGIKVALIQQMKQRFGELPTSAIETLETTGDMDQLQIYLERLTEARSVDDVIQNAQ</sequence>
<name>A0A6A7Z076_9PSED</name>
<dbReference type="AlphaFoldDB" id="A0A6A7Z076"/>
<organism evidence="1">
    <name type="scientific">Pseudomonas helleri</name>
    <dbReference type="NCBI Taxonomy" id="1608996"/>
    <lineage>
        <taxon>Bacteria</taxon>
        <taxon>Pseudomonadati</taxon>
        <taxon>Pseudomonadota</taxon>
        <taxon>Gammaproteobacteria</taxon>
        <taxon>Pseudomonadales</taxon>
        <taxon>Pseudomonadaceae</taxon>
        <taxon>Pseudomonas</taxon>
    </lineage>
</organism>
<evidence type="ECO:0008006" key="2">
    <source>
        <dbReference type="Google" id="ProtNLM"/>
    </source>
</evidence>
<gene>
    <name evidence="1" type="ORF">GHN86_14065</name>
</gene>